<sequence length="377" mass="40321">MFIIRNATVLNGNFKFIQADVEVDGARVRRIAPRLDGAPVVDAQGAYLLPGLVNIHTHGAVGYDASSCDYEGLNAMSKYWASTGTTSFLPTTTTALYEDTLHAMETIASAAEQGVDGAEILGINMEGPYLSKQYKGAHRPDWLRSVQEFDFDAMQRAAGGRIKLTTIAPETDGAPAFIESYGRAVHVSLGHTGADYETCMAAFEAGATQVTHLFNAMPPLHHRNKSLIAAAFESGVMVELIGDGLHVSPTTAKMAYAMFGPEKIVLINDSMNAAGLKEGEYEFCGMHVTVQGGVARQEDGTICGGIAPLFDCVKNMTSWGVPLEEAVRMASYNPACAVEAQARVGSIAPGKDADLLLVSKGLELQQVFVKGKAFKYE</sequence>
<gene>
    <name evidence="10" type="primary">nagA</name>
    <name evidence="10" type="ORF">IAC74_05360</name>
</gene>
<comment type="caution">
    <text evidence="10">The sequence shown here is derived from an EMBL/GenBank/DDBJ whole genome shotgun (WGS) entry which is preliminary data.</text>
</comment>
<dbReference type="PANTHER" id="PTHR11113:SF14">
    <property type="entry name" value="N-ACETYLGLUCOSAMINE-6-PHOSPHATE DEACETYLASE"/>
    <property type="match status" value="1"/>
</dbReference>
<name>A0A9D1NH07_9FIRM</name>
<dbReference type="PIRSF" id="PIRSF038994">
    <property type="entry name" value="NagA"/>
    <property type="match status" value="1"/>
</dbReference>
<dbReference type="SUPFAM" id="SSF51338">
    <property type="entry name" value="Composite domain of metallo-dependent hydrolases"/>
    <property type="match status" value="1"/>
</dbReference>
<keyword evidence="4 5" id="KW-0119">Carbohydrate metabolism</keyword>
<dbReference type="Pfam" id="PF01979">
    <property type="entry name" value="Amidohydro_1"/>
    <property type="match status" value="1"/>
</dbReference>
<accession>A0A9D1NH07</accession>
<comment type="cofactor">
    <cofactor evidence="8">
        <name>a divalent metal cation</name>
        <dbReference type="ChEBI" id="CHEBI:60240"/>
    </cofactor>
    <text evidence="8">Binds 1 divalent metal cation per subunit.</text>
</comment>
<dbReference type="InterPro" id="IPR011059">
    <property type="entry name" value="Metal-dep_hydrolase_composite"/>
</dbReference>
<evidence type="ECO:0000256" key="7">
    <source>
        <dbReference type="PIRSR" id="PIRSR038994-2"/>
    </source>
</evidence>
<evidence type="ECO:0000313" key="11">
    <source>
        <dbReference type="Proteomes" id="UP000886743"/>
    </source>
</evidence>
<dbReference type="NCBIfam" id="TIGR00221">
    <property type="entry name" value="nagA"/>
    <property type="match status" value="1"/>
</dbReference>
<reference evidence="10" key="2">
    <citation type="journal article" date="2021" name="PeerJ">
        <title>Extensive microbial diversity within the chicken gut microbiome revealed by metagenomics and culture.</title>
        <authorList>
            <person name="Gilroy R."/>
            <person name="Ravi A."/>
            <person name="Getino M."/>
            <person name="Pursley I."/>
            <person name="Horton D.L."/>
            <person name="Alikhan N.F."/>
            <person name="Baker D."/>
            <person name="Gharbi K."/>
            <person name="Hall N."/>
            <person name="Watson M."/>
            <person name="Adriaenssens E.M."/>
            <person name="Foster-Nyarko E."/>
            <person name="Jarju S."/>
            <person name="Secka A."/>
            <person name="Antonio M."/>
            <person name="Oren A."/>
            <person name="Chaudhuri R.R."/>
            <person name="La Ragione R."/>
            <person name="Hildebrand F."/>
            <person name="Pallen M.J."/>
        </authorList>
    </citation>
    <scope>NUCLEOTIDE SEQUENCE</scope>
    <source>
        <strain evidence="10">4920</strain>
    </source>
</reference>
<keyword evidence="2 8" id="KW-0479">Metal-binding</keyword>
<dbReference type="GO" id="GO:0006046">
    <property type="term" value="P:N-acetylglucosamine catabolic process"/>
    <property type="evidence" value="ECO:0007669"/>
    <property type="project" value="TreeGrafter"/>
</dbReference>
<dbReference type="Gene3D" id="3.20.20.140">
    <property type="entry name" value="Metal-dependent hydrolases"/>
    <property type="match status" value="1"/>
</dbReference>
<proteinExistence type="inferred from homology"/>
<evidence type="ECO:0000256" key="4">
    <source>
        <dbReference type="ARBA" id="ARBA00023277"/>
    </source>
</evidence>
<feature type="active site" description="Proton donor/acceptor" evidence="6">
    <location>
        <position position="269"/>
    </location>
</feature>
<dbReference type="InterPro" id="IPR006680">
    <property type="entry name" value="Amidohydro-rel"/>
</dbReference>
<evidence type="ECO:0000313" key="10">
    <source>
        <dbReference type="EMBL" id="HIV02983.1"/>
    </source>
</evidence>
<protein>
    <submittedName>
        <fullName evidence="10">N-acetylglucosamine-6-phosphate deacetylase</fullName>
        <ecNumber evidence="10">3.5.1.25</ecNumber>
    </submittedName>
</protein>
<dbReference type="EC" id="3.5.1.25" evidence="10"/>
<dbReference type="Proteomes" id="UP000886743">
    <property type="component" value="Unassembled WGS sequence"/>
</dbReference>
<dbReference type="SUPFAM" id="SSF51556">
    <property type="entry name" value="Metallo-dependent hydrolases"/>
    <property type="match status" value="1"/>
</dbReference>
<dbReference type="EMBL" id="DVOF01000155">
    <property type="protein sequence ID" value="HIV02983.1"/>
    <property type="molecule type" value="Genomic_DNA"/>
</dbReference>
<evidence type="ECO:0000256" key="2">
    <source>
        <dbReference type="ARBA" id="ARBA00022723"/>
    </source>
</evidence>
<feature type="binding site" evidence="7">
    <location>
        <position position="223"/>
    </location>
    <ligand>
        <name>substrate</name>
    </ligand>
</feature>
<reference evidence="10" key="1">
    <citation type="submission" date="2020-10" db="EMBL/GenBank/DDBJ databases">
        <authorList>
            <person name="Gilroy R."/>
        </authorList>
    </citation>
    <scope>NUCLEOTIDE SEQUENCE</scope>
    <source>
        <strain evidence="10">4920</strain>
    </source>
</reference>
<dbReference type="InterPro" id="IPR003764">
    <property type="entry name" value="GlcNAc_6-P_deAcase"/>
</dbReference>
<evidence type="ECO:0000259" key="9">
    <source>
        <dbReference type="Pfam" id="PF01979"/>
    </source>
</evidence>
<dbReference type="InterPro" id="IPR032466">
    <property type="entry name" value="Metal_Hydrolase"/>
</dbReference>
<dbReference type="PANTHER" id="PTHR11113">
    <property type="entry name" value="N-ACETYLGLUCOSAMINE-6-PHOSPHATE DEACETYLASE"/>
    <property type="match status" value="1"/>
</dbReference>
<feature type="binding site" evidence="8">
    <location>
        <position position="191"/>
    </location>
    <ligand>
        <name>Zn(2+)</name>
        <dbReference type="ChEBI" id="CHEBI:29105"/>
    </ligand>
</feature>
<feature type="binding site" evidence="7">
    <location>
        <position position="246"/>
    </location>
    <ligand>
        <name>substrate</name>
    </ligand>
</feature>
<feature type="binding site" evidence="7">
    <location>
        <begin position="215"/>
        <end position="216"/>
    </location>
    <ligand>
        <name>substrate</name>
    </ligand>
</feature>
<feature type="domain" description="Amidohydrolase-related" evidence="9">
    <location>
        <begin position="47"/>
        <end position="373"/>
    </location>
</feature>
<dbReference type="AlphaFoldDB" id="A0A9D1NH07"/>
<dbReference type="GO" id="GO:0046872">
    <property type="term" value="F:metal ion binding"/>
    <property type="evidence" value="ECO:0007669"/>
    <property type="project" value="UniProtKB-KW"/>
</dbReference>
<organism evidence="10 11">
    <name type="scientific">Candidatus Aphodoplasma excrementigallinarum</name>
    <dbReference type="NCBI Taxonomy" id="2840673"/>
    <lineage>
        <taxon>Bacteria</taxon>
        <taxon>Bacillati</taxon>
        <taxon>Bacillota</taxon>
        <taxon>Clostridia</taxon>
        <taxon>Eubacteriales</taxon>
        <taxon>Candidatus Aphodoplasma</taxon>
    </lineage>
</organism>
<dbReference type="CDD" id="cd00854">
    <property type="entry name" value="NagA"/>
    <property type="match status" value="1"/>
</dbReference>
<comment type="similarity">
    <text evidence="1 5">Belongs to the metallo-dependent hydrolases superfamily. NagA family.</text>
</comment>
<feature type="binding site" evidence="8">
    <location>
        <position position="126"/>
    </location>
    <ligand>
        <name>Zn(2+)</name>
        <dbReference type="ChEBI" id="CHEBI:29105"/>
    </ligand>
</feature>
<feature type="binding site" evidence="8">
    <location>
        <position position="212"/>
    </location>
    <ligand>
        <name>Zn(2+)</name>
        <dbReference type="ChEBI" id="CHEBI:29105"/>
    </ligand>
</feature>
<evidence type="ECO:0000256" key="6">
    <source>
        <dbReference type="PIRSR" id="PIRSR038994-1"/>
    </source>
</evidence>
<dbReference type="Gene3D" id="2.30.40.10">
    <property type="entry name" value="Urease, subunit C, domain 1"/>
    <property type="match status" value="1"/>
</dbReference>
<dbReference type="GO" id="GO:0008448">
    <property type="term" value="F:N-acetylglucosamine-6-phosphate deacetylase activity"/>
    <property type="evidence" value="ECO:0007669"/>
    <property type="project" value="UniProtKB-EC"/>
</dbReference>
<evidence type="ECO:0000256" key="3">
    <source>
        <dbReference type="ARBA" id="ARBA00022801"/>
    </source>
</evidence>
<evidence type="ECO:0000256" key="1">
    <source>
        <dbReference type="ARBA" id="ARBA00010716"/>
    </source>
</evidence>
<evidence type="ECO:0000256" key="8">
    <source>
        <dbReference type="PIRSR" id="PIRSR038994-3"/>
    </source>
</evidence>
<keyword evidence="3 5" id="KW-0378">Hydrolase</keyword>
<feature type="binding site" evidence="7">
    <location>
        <begin position="302"/>
        <end position="304"/>
    </location>
    <ligand>
        <name>substrate</name>
    </ligand>
</feature>
<feature type="binding site" evidence="7">
    <location>
        <position position="137"/>
    </location>
    <ligand>
        <name>substrate</name>
    </ligand>
</feature>
<evidence type="ECO:0000256" key="5">
    <source>
        <dbReference type="PIRNR" id="PIRNR038994"/>
    </source>
</evidence>